<protein>
    <recommendedName>
        <fullName evidence="1">Cytokinin riboside 5'-monophosphate phosphoribohydrolase</fullName>
        <ecNumber evidence="1">3.2.2.n1</ecNumber>
    </recommendedName>
</protein>
<comment type="caution">
    <text evidence="3">The sequence shown here is derived from an EMBL/GenBank/DDBJ whole genome shotgun (WGS) entry which is preliminary data.</text>
</comment>
<evidence type="ECO:0000256" key="1">
    <source>
        <dbReference type="RuleBase" id="RU363015"/>
    </source>
</evidence>
<dbReference type="InterPro" id="IPR052341">
    <property type="entry name" value="LOG_family_nucleotidases"/>
</dbReference>
<keyword evidence="2" id="KW-0472">Membrane</keyword>
<dbReference type="EMBL" id="PFAJ01000053">
    <property type="protein sequence ID" value="PIR96926.1"/>
    <property type="molecule type" value="Genomic_DNA"/>
</dbReference>
<dbReference type="Gene3D" id="3.40.50.450">
    <property type="match status" value="1"/>
</dbReference>
<sequence>MKKKVKPKALFELNRSAATDESKLRELLELHKEAEESSWRILKIQSEFVSGFEFLQKYKGRSISIFGSARIGFGSNLYKQAILLAYKLAKDKFAVITGGGPGIMEAANRGAYEAGGESVGINIQLKTEQRINKFVKESHAFEHFFVRKVMLSFASIVYIFFPGGYGTLDELFEMLTLIQTDKIEPIPVVLVGKEFWTPLMEWIKNTVYTKNRAITKDDLNIMKVVADADEAYQYIKKMKIRI</sequence>
<evidence type="ECO:0000256" key="2">
    <source>
        <dbReference type="SAM" id="Phobius"/>
    </source>
</evidence>
<keyword evidence="1" id="KW-0378">Hydrolase</keyword>
<keyword evidence="1" id="KW-0203">Cytokinin biosynthesis</keyword>
<feature type="transmembrane region" description="Helical" evidence="2">
    <location>
        <begin position="149"/>
        <end position="168"/>
    </location>
</feature>
<reference evidence="4" key="1">
    <citation type="submission" date="2017-09" db="EMBL/GenBank/DDBJ databases">
        <title>Depth-based differentiation of microbial function through sediment-hosted aquifers and enrichment of novel symbionts in the deep terrestrial subsurface.</title>
        <authorList>
            <person name="Probst A.J."/>
            <person name="Ladd B."/>
            <person name="Jarett J.K."/>
            <person name="Geller-Mcgrath D.E."/>
            <person name="Sieber C.M.K."/>
            <person name="Emerson J.B."/>
            <person name="Anantharaman K."/>
            <person name="Thomas B.C."/>
            <person name="Malmstrom R."/>
            <person name="Stieglmeier M."/>
            <person name="Klingl A."/>
            <person name="Woyke T."/>
            <person name="Ryan C.M."/>
            <person name="Banfield J.F."/>
        </authorList>
    </citation>
    <scope>NUCLEOTIDE SEQUENCE [LARGE SCALE GENOMIC DNA]</scope>
</reference>
<dbReference type="AlphaFoldDB" id="A0A2H0VCW6"/>
<name>A0A2H0VCW6_9BACT</name>
<proteinExistence type="inferred from homology"/>
<keyword evidence="2" id="KW-1133">Transmembrane helix</keyword>
<dbReference type="InterPro" id="IPR031100">
    <property type="entry name" value="LOG_fam"/>
</dbReference>
<keyword evidence="2" id="KW-0812">Transmembrane</keyword>
<organism evidence="3 4">
    <name type="scientific">Candidatus Doudnabacteria bacterium CG10_big_fil_rev_8_21_14_0_10_41_10</name>
    <dbReference type="NCBI Taxonomy" id="1974551"/>
    <lineage>
        <taxon>Bacteria</taxon>
        <taxon>Candidatus Doudnaibacteriota</taxon>
    </lineage>
</organism>
<accession>A0A2H0VCW6</accession>
<dbReference type="PANTHER" id="PTHR43393">
    <property type="entry name" value="CYTOKININ RIBOSIDE 5'-MONOPHOSPHATE PHOSPHORIBOHYDROLASE"/>
    <property type="match status" value="1"/>
</dbReference>
<comment type="similarity">
    <text evidence="1">Belongs to the LOG family.</text>
</comment>
<dbReference type="PANTHER" id="PTHR43393:SF3">
    <property type="entry name" value="LYSINE DECARBOXYLASE-LIKE PROTEIN"/>
    <property type="match status" value="1"/>
</dbReference>
<dbReference type="InterPro" id="IPR005269">
    <property type="entry name" value="LOG"/>
</dbReference>
<evidence type="ECO:0000313" key="3">
    <source>
        <dbReference type="EMBL" id="PIR96926.1"/>
    </source>
</evidence>
<dbReference type="Pfam" id="PF03641">
    <property type="entry name" value="Lysine_decarbox"/>
    <property type="match status" value="1"/>
</dbReference>
<dbReference type="GO" id="GO:0009691">
    <property type="term" value="P:cytokinin biosynthetic process"/>
    <property type="evidence" value="ECO:0007669"/>
    <property type="project" value="UniProtKB-UniRule"/>
</dbReference>
<evidence type="ECO:0000313" key="4">
    <source>
        <dbReference type="Proteomes" id="UP000230557"/>
    </source>
</evidence>
<dbReference type="SUPFAM" id="SSF102405">
    <property type="entry name" value="MCP/YpsA-like"/>
    <property type="match status" value="1"/>
</dbReference>
<gene>
    <name evidence="3" type="ORF">COT91_04070</name>
</gene>
<dbReference type="NCBIfam" id="TIGR00730">
    <property type="entry name" value="Rossman fold protein, TIGR00730 family"/>
    <property type="match status" value="1"/>
</dbReference>
<dbReference type="GO" id="GO:0005829">
    <property type="term" value="C:cytosol"/>
    <property type="evidence" value="ECO:0007669"/>
    <property type="project" value="TreeGrafter"/>
</dbReference>
<dbReference type="GO" id="GO:0016787">
    <property type="term" value="F:hydrolase activity"/>
    <property type="evidence" value="ECO:0007669"/>
    <property type="project" value="UniProtKB-KW"/>
</dbReference>
<dbReference type="Proteomes" id="UP000230557">
    <property type="component" value="Unassembled WGS sequence"/>
</dbReference>
<dbReference type="EC" id="3.2.2.n1" evidence="1"/>